<name>A0ABS8CS65_9RHOB</name>
<feature type="region of interest" description="Disordered" evidence="10">
    <location>
        <begin position="711"/>
        <end position="738"/>
    </location>
</feature>
<dbReference type="InterPro" id="IPR006483">
    <property type="entry name" value="CRISPR-assoc_Cas3_HD"/>
</dbReference>
<evidence type="ECO:0000313" key="14">
    <source>
        <dbReference type="Proteomes" id="UP001198571"/>
    </source>
</evidence>
<accession>A0ABS8CS65</accession>
<proteinExistence type="inferred from homology"/>
<dbReference type="NCBIfam" id="TIGR01587">
    <property type="entry name" value="cas3_core"/>
    <property type="match status" value="1"/>
</dbReference>
<organism evidence="13 14">
    <name type="scientific">Pseudogemmobacter faecipullorum</name>
    <dbReference type="NCBI Taxonomy" id="2755041"/>
    <lineage>
        <taxon>Bacteria</taxon>
        <taxon>Pseudomonadati</taxon>
        <taxon>Pseudomonadota</taxon>
        <taxon>Alphaproteobacteria</taxon>
        <taxon>Rhodobacterales</taxon>
        <taxon>Paracoccaceae</taxon>
        <taxon>Pseudogemmobacter</taxon>
    </lineage>
</organism>
<dbReference type="Gene3D" id="1.10.3210.30">
    <property type="match status" value="1"/>
</dbReference>
<evidence type="ECO:0000256" key="6">
    <source>
        <dbReference type="ARBA" id="ARBA00022801"/>
    </source>
</evidence>
<comment type="caution">
    <text evidence="13">The sequence shown here is derived from an EMBL/GenBank/DDBJ whole genome shotgun (WGS) entry which is preliminary data.</text>
</comment>
<dbReference type="SMART" id="SM00490">
    <property type="entry name" value="HELICc"/>
    <property type="match status" value="1"/>
</dbReference>
<dbReference type="SUPFAM" id="SSF52540">
    <property type="entry name" value="P-loop containing nucleoside triphosphate hydrolases"/>
    <property type="match status" value="1"/>
</dbReference>
<dbReference type="PROSITE" id="PS51643">
    <property type="entry name" value="HD_CAS3"/>
    <property type="match status" value="1"/>
</dbReference>
<dbReference type="Pfam" id="PF18019">
    <property type="entry name" value="Cas3_HD"/>
    <property type="match status" value="1"/>
</dbReference>
<keyword evidence="8" id="KW-0067">ATP-binding</keyword>
<evidence type="ECO:0000256" key="5">
    <source>
        <dbReference type="ARBA" id="ARBA00022741"/>
    </source>
</evidence>
<keyword evidence="4" id="KW-0479">Metal-binding</keyword>
<dbReference type="PANTHER" id="PTHR47963:SF9">
    <property type="entry name" value="CRISPR-ASSOCIATED ENDONUCLEASE_HELICASE CAS3"/>
    <property type="match status" value="1"/>
</dbReference>
<evidence type="ECO:0000259" key="11">
    <source>
        <dbReference type="PROSITE" id="PS51192"/>
    </source>
</evidence>
<dbReference type="Pfam" id="PF00270">
    <property type="entry name" value="DEAD"/>
    <property type="match status" value="1"/>
</dbReference>
<keyword evidence="5" id="KW-0547">Nucleotide-binding</keyword>
<keyword evidence="7" id="KW-0347">Helicase</keyword>
<dbReference type="InterPro" id="IPR011545">
    <property type="entry name" value="DEAD/DEAH_box_helicase_dom"/>
</dbReference>
<evidence type="ECO:0000256" key="10">
    <source>
        <dbReference type="SAM" id="MobiDB-lite"/>
    </source>
</evidence>
<dbReference type="EMBL" id="JACDXX010000032">
    <property type="protein sequence ID" value="MCB5412199.1"/>
    <property type="molecule type" value="Genomic_DNA"/>
</dbReference>
<keyword evidence="6" id="KW-0378">Hydrolase</keyword>
<dbReference type="InterPro" id="IPR054712">
    <property type="entry name" value="Cas3-like_dom"/>
</dbReference>
<dbReference type="PANTHER" id="PTHR47963">
    <property type="entry name" value="DEAD-BOX ATP-DEPENDENT RNA HELICASE 47, MITOCHONDRIAL"/>
    <property type="match status" value="1"/>
</dbReference>
<dbReference type="SMART" id="SM00487">
    <property type="entry name" value="DEXDc"/>
    <property type="match status" value="1"/>
</dbReference>
<feature type="domain" description="HD Cas3-type" evidence="12">
    <location>
        <begin position="27"/>
        <end position="195"/>
    </location>
</feature>
<dbReference type="CDD" id="cd17930">
    <property type="entry name" value="DEXHc_cas3"/>
    <property type="match status" value="1"/>
</dbReference>
<keyword evidence="3" id="KW-0540">Nuclease</keyword>
<gene>
    <name evidence="13" type="primary">cas3</name>
    <name evidence="13" type="ORF">H0485_19675</name>
</gene>
<evidence type="ECO:0000256" key="7">
    <source>
        <dbReference type="ARBA" id="ARBA00022806"/>
    </source>
</evidence>
<comment type="similarity">
    <text evidence="1">In the N-terminal section; belongs to the CRISPR-associated nuclease Cas3-HD family.</text>
</comment>
<comment type="similarity">
    <text evidence="2">In the central section; belongs to the CRISPR-associated helicase Cas3 family.</text>
</comment>
<dbReference type="Gene3D" id="3.40.50.300">
    <property type="entry name" value="P-loop containing nucleotide triphosphate hydrolases"/>
    <property type="match status" value="2"/>
</dbReference>
<keyword evidence="14" id="KW-1185">Reference proteome</keyword>
<dbReference type="InterPro" id="IPR006474">
    <property type="entry name" value="Helicase_Cas3_CRISPR-ass_core"/>
</dbReference>
<keyword evidence="9" id="KW-0051">Antiviral defense</keyword>
<dbReference type="CDD" id="cd09641">
    <property type="entry name" value="Cas3''_I"/>
    <property type="match status" value="1"/>
</dbReference>
<evidence type="ECO:0000256" key="4">
    <source>
        <dbReference type="ARBA" id="ARBA00022723"/>
    </source>
</evidence>
<evidence type="ECO:0000256" key="3">
    <source>
        <dbReference type="ARBA" id="ARBA00022722"/>
    </source>
</evidence>
<evidence type="ECO:0000256" key="9">
    <source>
        <dbReference type="ARBA" id="ARBA00023118"/>
    </source>
</evidence>
<dbReference type="InterPro" id="IPR038257">
    <property type="entry name" value="CRISPR-assoc_Cas3_HD_sf"/>
</dbReference>
<dbReference type="Proteomes" id="UP001198571">
    <property type="component" value="Unassembled WGS sequence"/>
</dbReference>
<evidence type="ECO:0000256" key="2">
    <source>
        <dbReference type="ARBA" id="ARBA00009046"/>
    </source>
</evidence>
<dbReference type="NCBIfam" id="TIGR01596">
    <property type="entry name" value="cas3_HD"/>
    <property type="match status" value="1"/>
</dbReference>
<evidence type="ECO:0000313" key="13">
    <source>
        <dbReference type="EMBL" id="MCB5412199.1"/>
    </source>
</evidence>
<dbReference type="PROSITE" id="PS51192">
    <property type="entry name" value="HELICASE_ATP_BIND_1"/>
    <property type="match status" value="1"/>
</dbReference>
<reference evidence="13 14" key="1">
    <citation type="submission" date="2020-07" db="EMBL/GenBank/DDBJ databases">
        <title>Pseudogemmobacter sp. nov., isolated from poultry manure in Taiwan.</title>
        <authorList>
            <person name="Lin S.-Y."/>
            <person name="Tang Y.-S."/>
            <person name="Young C.-C."/>
        </authorList>
    </citation>
    <scope>NUCLEOTIDE SEQUENCE [LARGE SCALE GENOMIC DNA]</scope>
    <source>
        <strain evidence="13 14">CC-YST710</strain>
    </source>
</reference>
<feature type="domain" description="Helicase ATP-binding" evidence="11">
    <location>
        <begin position="256"/>
        <end position="457"/>
    </location>
</feature>
<evidence type="ECO:0000256" key="1">
    <source>
        <dbReference type="ARBA" id="ARBA00006847"/>
    </source>
</evidence>
<dbReference type="InterPro" id="IPR014001">
    <property type="entry name" value="Helicase_ATP-bd"/>
</dbReference>
<dbReference type="Pfam" id="PF22590">
    <property type="entry name" value="Cas3-like_C_2"/>
    <property type="match status" value="1"/>
</dbReference>
<dbReference type="InterPro" id="IPR001650">
    <property type="entry name" value="Helicase_C-like"/>
</dbReference>
<evidence type="ECO:0000256" key="8">
    <source>
        <dbReference type="ARBA" id="ARBA00022840"/>
    </source>
</evidence>
<dbReference type="RefSeq" id="WP_226937624.1">
    <property type="nucleotide sequence ID" value="NZ_JACDXX010000032.1"/>
</dbReference>
<protein>
    <submittedName>
        <fullName evidence="13">CRISPR-associated helicase Cas3</fullName>
    </submittedName>
</protein>
<dbReference type="InterPro" id="IPR050547">
    <property type="entry name" value="DEAD_box_RNA_helicases"/>
</dbReference>
<sequence>MRQSDLLVKDLPAALIARWPGKSAYERDGLCHPAVWHMLDVAAVAEVFLENLPFSQAERQAITLLTALHDLGKIGAQFQAAVLDGRVQQGGKHWEVSEVWLRENADLFCGFGLERPRWLDWVFAASAGHHGRPPDKADFLVMKRNAGLNAPKDARQVIQAFMALWPEAALPAYRREQVLAFSWWLPGFIAVCDWIGSNPDWFPAHSPEIPLYDYLEAARARAKTAVKQAGFIWPRPSAQPLLDQSLRPMQQASQEIPLRDGPMLAVIEDETGSGKTEAALLLAQRMMLAGKASGLYFALPTMATANAMFTRMSKAAGRLFATPPSLTLAHGRAEISKAYRDIRSAPAESPQDVSCAPWLAERRIRALLADVGVGTIDQALLAVLPTKHNCLRLFGLSRKVLIVDETHELGDPYMLPILEQLLRMQAAHGGSAILLTATLPLPLRQRLISAFEDGAGRVAPPGTGPAYPALTVAGGASVQNFAPGPQVGKGPVQITRLSSQEAVVQKLRQAAASGAAAVWIRNSVDEAIAARDLLAAEGIQTDLLHARFALGDRLAHEDQAIGRFGRDSQDRAGRILIATQILEASIDIDFDVMISDLAPVAALVQRMGRLWRHMDLRPLRGRPVPLPEFCVLSPDPEAVSSPDWLRPLLGKGAGIYAPEDLWRTAMLLSQRSHIESPRDLRALIEAVHGDDLADLPAILDTPQLARTGEALSAGAAGRRNALKPEDDYRKGGGNWEDTEFPTRLGQEQRPLMLVREENGGLSLWHRSESRADAEMLSSLQAAVSRLNGLDLPDQTRADIFAVKQDWPDWKQGTLVLPVAADGQICPGLRYQRHSGLLFE</sequence>
<evidence type="ECO:0000259" key="12">
    <source>
        <dbReference type="PROSITE" id="PS51643"/>
    </source>
</evidence>
<dbReference type="InterPro" id="IPR027417">
    <property type="entry name" value="P-loop_NTPase"/>
</dbReference>